<evidence type="ECO:0000256" key="14">
    <source>
        <dbReference type="ARBA" id="ARBA00047899"/>
    </source>
</evidence>
<evidence type="ECO:0000256" key="15">
    <source>
        <dbReference type="ARBA" id="ARBA00048679"/>
    </source>
</evidence>
<evidence type="ECO:0000313" key="19">
    <source>
        <dbReference type="EMBL" id="CDP36218.1"/>
    </source>
</evidence>
<evidence type="ECO:0000256" key="2">
    <source>
        <dbReference type="ARBA" id="ARBA00004496"/>
    </source>
</evidence>
<dbReference type="GO" id="GO:0005737">
    <property type="term" value="C:cytoplasm"/>
    <property type="evidence" value="ECO:0007669"/>
    <property type="project" value="UniProtKB-SubCell"/>
</dbReference>
<feature type="compositionally biased region" description="Acidic residues" evidence="17">
    <location>
        <begin position="345"/>
        <end position="354"/>
    </location>
</feature>
<evidence type="ECO:0000256" key="10">
    <source>
        <dbReference type="ARBA" id="ARBA00022741"/>
    </source>
</evidence>
<feature type="region of interest" description="Disordered" evidence="17">
    <location>
        <begin position="342"/>
        <end position="398"/>
    </location>
</feature>
<evidence type="ECO:0000256" key="4">
    <source>
        <dbReference type="ARBA" id="ARBA00012513"/>
    </source>
</evidence>
<keyword evidence="5" id="KW-0963">Cytoplasm</keyword>
<dbReference type="InterPro" id="IPR017441">
    <property type="entry name" value="Protein_kinase_ATP_BS"/>
</dbReference>
<evidence type="ECO:0000256" key="12">
    <source>
        <dbReference type="ARBA" id="ARBA00022840"/>
    </source>
</evidence>
<dbReference type="GO" id="GO:0046872">
    <property type="term" value="F:metal ion binding"/>
    <property type="evidence" value="ECO:0007669"/>
    <property type="project" value="UniProtKB-KW"/>
</dbReference>
<comment type="catalytic activity">
    <reaction evidence="15">
        <text>L-seryl-[protein] + ATP = O-phospho-L-seryl-[protein] + ADP + H(+)</text>
        <dbReference type="Rhea" id="RHEA:17989"/>
        <dbReference type="Rhea" id="RHEA-COMP:9863"/>
        <dbReference type="Rhea" id="RHEA-COMP:11604"/>
        <dbReference type="ChEBI" id="CHEBI:15378"/>
        <dbReference type="ChEBI" id="CHEBI:29999"/>
        <dbReference type="ChEBI" id="CHEBI:30616"/>
        <dbReference type="ChEBI" id="CHEBI:83421"/>
        <dbReference type="ChEBI" id="CHEBI:456216"/>
        <dbReference type="EC" id="2.7.11.1"/>
    </reaction>
</comment>
<accession>A0A060T5M0</accession>
<dbReference type="EMBL" id="HG937692">
    <property type="protein sequence ID" value="CDP36218.1"/>
    <property type="molecule type" value="Genomic_DNA"/>
</dbReference>
<evidence type="ECO:0000256" key="13">
    <source>
        <dbReference type="ARBA" id="ARBA00022842"/>
    </source>
</evidence>
<gene>
    <name evidence="19" type="ORF">GNLVRS02_ARAD1B07920g</name>
</gene>
<dbReference type="Gene3D" id="1.10.510.10">
    <property type="entry name" value="Transferase(Phosphotransferase) domain 1"/>
    <property type="match status" value="1"/>
</dbReference>
<sequence>MSTTTTSASTSTGSDWTVDTQLSSRPPSVASSYSGASPSRRTFSASQFTLLEELGRGSFGVVYRAMDNILGTIVAVKKVDMESSDDDIAEIQKEIAILAGCKNDHITKYYGCFVKGYKLWIIMEYLGGGSGLDLLRPGPFDEASIAIICHELLKGLEYLHDNGKIHRDIKAANVLIASDGDVKIADFGVATQLSNNLSRRNTFVGTPFWMAPEVIRQEDYDYKADIWSLGITAIEFAKGEPPLSDLHPMKVLFLIPKNAPPRLVGDEYSKDFKDFVAQCLQMNPRDRPGVRQLLKHRFIRNAGRKSHLIKLIERREDFNSRRSRQPAKVYQPTIQTVAPIGVSSSEDEEDDGWDFDTVKPTNTIVDSYDSRPETASSSGTFNTAGNGSTLAGSTLGNRSMVPGGAGGTTQRGTRGGRKPVLKRAISHAISKLDPNSPDAEVLRSIQDCMSGNNALSSGTEAYLIKKIVQYGGKDETLGPSIAGTISTKHFGEMTSHRKRDQVENLLLNRWLDSINRPTS</sequence>
<keyword evidence="8" id="KW-0808">Transferase</keyword>
<comment type="catalytic activity">
    <reaction evidence="14">
        <text>L-threonyl-[protein] + ATP = O-phospho-L-threonyl-[protein] + ADP + H(+)</text>
        <dbReference type="Rhea" id="RHEA:46608"/>
        <dbReference type="Rhea" id="RHEA-COMP:11060"/>
        <dbReference type="Rhea" id="RHEA-COMP:11605"/>
        <dbReference type="ChEBI" id="CHEBI:15378"/>
        <dbReference type="ChEBI" id="CHEBI:30013"/>
        <dbReference type="ChEBI" id="CHEBI:30616"/>
        <dbReference type="ChEBI" id="CHEBI:61977"/>
        <dbReference type="ChEBI" id="CHEBI:456216"/>
        <dbReference type="EC" id="2.7.11.1"/>
    </reaction>
</comment>
<evidence type="ECO:0000256" key="3">
    <source>
        <dbReference type="ARBA" id="ARBA00008874"/>
    </source>
</evidence>
<dbReference type="EC" id="2.7.11.1" evidence="4"/>
<comment type="similarity">
    <text evidence="3">Belongs to the protein kinase superfamily. STE Ser/Thr protein kinase family. STE20 subfamily.</text>
</comment>
<dbReference type="SMART" id="SM00220">
    <property type="entry name" value="S_TKc"/>
    <property type="match status" value="1"/>
</dbReference>
<keyword evidence="11" id="KW-0418">Kinase</keyword>
<dbReference type="PANTHER" id="PTHR48012:SF27">
    <property type="entry name" value="SERINE_THREONINE-PROTEIN KINASE SID1"/>
    <property type="match status" value="1"/>
</dbReference>
<dbReference type="PROSITE" id="PS50011">
    <property type="entry name" value="PROTEIN_KINASE_DOM"/>
    <property type="match status" value="1"/>
</dbReference>
<dbReference type="InterPro" id="IPR011009">
    <property type="entry name" value="Kinase-like_dom_sf"/>
</dbReference>
<reference evidence="19" key="2">
    <citation type="submission" date="2014-06" db="EMBL/GenBank/DDBJ databases">
        <title>The complete genome of Blastobotrys (Arxula) adeninivorans LS3 - a yeast of biotechnological interest.</title>
        <authorList>
            <person name="Kunze G."/>
            <person name="Gaillardin C."/>
            <person name="Czernicka M."/>
            <person name="Durrens P."/>
            <person name="Martin T."/>
            <person name="Boer E."/>
            <person name="Gabaldon T."/>
            <person name="Cruz J."/>
            <person name="Talla E."/>
            <person name="Marck C."/>
            <person name="Goffeau A."/>
            <person name="Barbe V."/>
            <person name="Baret P."/>
            <person name="Baronian K."/>
            <person name="Beier S."/>
            <person name="Bleykasten C."/>
            <person name="Bode R."/>
            <person name="Casaregola S."/>
            <person name="Despons L."/>
            <person name="Fairhead C."/>
            <person name="Giersberg M."/>
            <person name="Gierski P."/>
            <person name="Hahnel U."/>
            <person name="Hartmann A."/>
            <person name="Jankowska D."/>
            <person name="Jubin C."/>
            <person name="Jung P."/>
            <person name="Lafontaine I."/>
            <person name="Leh-Louis V."/>
            <person name="Lemaire M."/>
            <person name="Marcet-Houben M."/>
            <person name="Mascher M."/>
            <person name="Morel G."/>
            <person name="Richard G.-F."/>
            <person name="Riechen J."/>
            <person name="Sacerdot C."/>
            <person name="Sarkar A."/>
            <person name="Savel G."/>
            <person name="Schacherer J."/>
            <person name="Sherman D."/>
            <person name="Straub M.-L."/>
            <person name="Stein N."/>
            <person name="Thierry A."/>
            <person name="Trautwein-Schult A."/>
            <person name="Westhof E."/>
            <person name="Worch S."/>
            <person name="Dujon B."/>
            <person name="Souciet J.-L."/>
            <person name="Wincker P."/>
            <person name="Scholz U."/>
            <person name="Neuveglise N."/>
        </authorList>
    </citation>
    <scope>NUCLEOTIDE SEQUENCE</scope>
    <source>
        <strain evidence="19">LS3</strain>
    </source>
</reference>
<dbReference type="FunFam" id="1.10.510.10:FF:000411">
    <property type="entry name" value="Probable Ste20-like kinase Don3"/>
    <property type="match status" value="1"/>
</dbReference>
<dbReference type="GO" id="GO:0005524">
    <property type="term" value="F:ATP binding"/>
    <property type="evidence" value="ECO:0007669"/>
    <property type="project" value="UniProtKB-UniRule"/>
</dbReference>
<dbReference type="PROSITE" id="PS00107">
    <property type="entry name" value="PROTEIN_KINASE_ATP"/>
    <property type="match status" value="1"/>
</dbReference>
<keyword evidence="9" id="KW-0479">Metal-binding</keyword>
<evidence type="ECO:0000256" key="16">
    <source>
        <dbReference type="PROSITE-ProRule" id="PRU10141"/>
    </source>
</evidence>
<dbReference type="PANTHER" id="PTHR48012">
    <property type="entry name" value="STERILE20-LIKE KINASE, ISOFORM B-RELATED"/>
    <property type="match status" value="1"/>
</dbReference>
<feature type="binding site" evidence="16">
    <location>
        <position position="78"/>
    </location>
    <ligand>
        <name>ATP</name>
        <dbReference type="ChEBI" id="CHEBI:30616"/>
    </ligand>
</feature>
<keyword evidence="12 16" id="KW-0067">ATP-binding</keyword>
<feature type="domain" description="Protein kinase" evidence="18">
    <location>
        <begin position="48"/>
        <end position="299"/>
    </location>
</feature>
<evidence type="ECO:0000256" key="9">
    <source>
        <dbReference type="ARBA" id="ARBA00022723"/>
    </source>
</evidence>
<dbReference type="Pfam" id="PF00069">
    <property type="entry name" value="Pkinase"/>
    <property type="match status" value="1"/>
</dbReference>
<keyword evidence="6" id="KW-0723">Serine/threonine-protein kinase</keyword>
<name>A0A060T5M0_BLAAD</name>
<evidence type="ECO:0000256" key="6">
    <source>
        <dbReference type="ARBA" id="ARBA00022527"/>
    </source>
</evidence>
<dbReference type="SUPFAM" id="SSF56112">
    <property type="entry name" value="Protein kinase-like (PK-like)"/>
    <property type="match status" value="1"/>
</dbReference>
<feature type="compositionally biased region" description="Low complexity" evidence="17">
    <location>
        <begin position="23"/>
        <end position="39"/>
    </location>
</feature>
<evidence type="ECO:0000259" key="18">
    <source>
        <dbReference type="PROSITE" id="PS50011"/>
    </source>
</evidence>
<evidence type="ECO:0000256" key="11">
    <source>
        <dbReference type="ARBA" id="ARBA00022777"/>
    </source>
</evidence>
<keyword evidence="10 16" id="KW-0547">Nucleotide-binding</keyword>
<dbReference type="InterPro" id="IPR050629">
    <property type="entry name" value="STE20/SPS1-PAK"/>
</dbReference>
<evidence type="ECO:0000256" key="8">
    <source>
        <dbReference type="ARBA" id="ARBA00022679"/>
    </source>
</evidence>
<evidence type="ECO:0000256" key="1">
    <source>
        <dbReference type="ARBA" id="ARBA00001946"/>
    </source>
</evidence>
<proteinExistence type="inferred from homology"/>
<protein>
    <recommendedName>
        <fullName evidence="4">non-specific serine/threonine protein kinase</fullName>
        <ecNumber evidence="4">2.7.11.1</ecNumber>
    </recommendedName>
</protein>
<keyword evidence="13" id="KW-0460">Magnesium</keyword>
<dbReference type="AlphaFoldDB" id="A0A060T5M0"/>
<dbReference type="PhylomeDB" id="A0A060T5M0"/>
<reference evidence="19" key="1">
    <citation type="submission" date="2014-02" db="EMBL/GenBank/DDBJ databases">
        <authorList>
            <person name="Genoscope - CEA"/>
        </authorList>
    </citation>
    <scope>NUCLEOTIDE SEQUENCE</scope>
    <source>
        <strain evidence="19">LS3</strain>
    </source>
</reference>
<comment type="cofactor">
    <cofactor evidence="1">
        <name>Mg(2+)</name>
        <dbReference type="ChEBI" id="CHEBI:18420"/>
    </cofactor>
</comment>
<evidence type="ECO:0000256" key="5">
    <source>
        <dbReference type="ARBA" id="ARBA00022490"/>
    </source>
</evidence>
<evidence type="ECO:0000256" key="7">
    <source>
        <dbReference type="ARBA" id="ARBA00022553"/>
    </source>
</evidence>
<keyword evidence="7" id="KW-0597">Phosphoprotein</keyword>
<dbReference type="GO" id="GO:0004674">
    <property type="term" value="F:protein serine/threonine kinase activity"/>
    <property type="evidence" value="ECO:0007669"/>
    <property type="project" value="UniProtKB-KW"/>
</dbReference>
<comment type="subcellular location">
    <subcellularLocation>
        <location evidence="2">Cytoplasm</location>
    </subcellularLocation>
</comment>
<evidence type="ECO:0000256" key="17">
    <source>
        <dbReference type="SAM" id="MobiDB-lite"/>
    </source>
</evidence>
<dbReference type="CDD" id="cd06609">
    <property type="entry name" value="STKc_MST3_like"/>
    <property type="match status" value="1"/>
</dbReference>
<feature type="compositionally biased region" description="Low complexity" evidence="17">
    <location>
        <begin position="1"/>
        <end position="14"/>
    </location>
</feature>
<feature type="region of interest" description="Disordered" evidence="17">
    <location>
        <begin position="1"/>
        <end position="40"/>
    </location>
</feature>
<feature type="compositionally biased region" description="Polar residues" evidence="17">
    <location>
        <begin position="373"/>
        <end position="397"/>
    </location>
</feature>
<dbReference type="InterPro" id="IPR000719">
    <property type="entry name" value="Prot_kinase_dom"/>
</dbReference>
<organism evidence="19">
    <name type="scientific">Blastobotrys adeninivorans</name>
    <name type="common">Yeast</name>
    <name type="synonym">Arxula adeninivorans</name>
    <dbReference type="NCBI Taxonomy" id="409370"/>
    <lineage>
        <taxon>Eukaryota</taxon>
        <taxon>Fungi</taxon>
        <taxon>Dikarya</taxon>
        <taxon>Ascomycota</taxon>
        <taxon>Saccharomycotina</taxon>
        <taxon>Dipodascomycetes</taxon>
        <taxon>Dipodascales</taxon>
        <taxon>Trichomonascaceae</taxon>
        <taxon>Blastobotrys</taxon>
    </lineage>
</organism>